<dbReference type="Pfam" id="PF01248">
    <property type="entry name" value="Ribosomal_L7Ae"/>
    <property type="match status" value="1"/>
</dbReference>
<proteinExistence type="predicted"/>
<sequence>MIGRLSGEKVIGIKQTSKALKNKLGKKLYVAKDADLKLVEPIIELAKSNSLQIVYVETMKELGNLCAIKVSAATALIL</sequence>
<dbReference type="SUPFAM" id="SSF55315">
    <property type="entry name" value="L30e-like"/>
    <property type="match status" value="1"/>
</dbReference>
<feature type="domain" description="Ribosomal protein eL8/eL30/eS12/Gadd45" evidence="1">
    <location>
        <begin position="10"/>
        <end position="75"/>
    </location>
</feature>
<name>A0A645DAZ5_9ZZZZ</name>
<dbReference type="AlphaFoldDB" id="A0A645DAZ5"/>
<evidence type="ECO:0000313" key="2">
    <source>
        <dbReference type="EMBL" id="MPM86415.1"/>
    </source>
</evidence>
<dbReference type="EMBL" id="VSSQ01034460">
    <property type="protein sequence ID" value="MPM86415.1"/>
    <property type="molecule type" value="Genomic_DNA"/>
</dbReference>
<reference evidence="2" key="1">
    <citation type="submission" date="2019-08" db="EMBL/GenBank/DDBJ databases">
        <authorList>
            <person name="Kucharzyk K."/>
            <person name="Murdoch R.W."/>
            <person name="Higgins S."/>
            <person name="Loffler F."/>
        </authorList>
    </citation>
    <scope>NUCLEOTIDE SEQUENCE</scope>
</reference>
<organism evidence="2">
    <name type="scientific">bioreactor metagenome</name>
    <dbReference type="NCBI Taxonomy" id="1076179"/>
    <lineage>
        <taxon>unclassified sequences</taxon>
        <taxon>metagenomes</taxon>
        <taxon>ecological metagenomes</taxon>
    </lineage>
</organism>
<accession>A0A645DAZ5</accession>
<dbReference type="InterPro" id="IPR029064">
    <property type="entry name" value="Ribosomal_eL30-like_sf"/>
</dbReference>
<protein>
    <submittedName>
        <fullName evidence="2">Ribosome-associated protein L7Ae-like protein</fullName>
    </submittedName>
</protein>
<dbReference type="InterPro" id="IPR004038">
    <property type="entry name" value="Ribosomal_eL8/eL30/eS12/Gad45"/>
</dbReference>
<comment type="caution">
    <text evidence="2">The sequence shown here is derived from an EMBL/GenBank/DDBJ whole genome shotgun (WGS) entry which is preliminary data.</text>
</comment>
<dbReference type="Gene3D" id="3.30.1330.30">
    <property type="match status" value="1"/>
</dbReference>
<evidence type="ECO:0000259" key="1">
    <source>
        <dbReference type="Pfam" id="PF01248"/>
    </source>
</evidence>
<gene>
    <name evidence="2" type="primary">rplGB_9</name>
    <name evidence="2" type="ORF">SDC9_133504</name>
</gene>